<organism evidence="1 2">
    <name type="scientific">Chitinophaga defluvii</name>
    <dbReference type="NCBI Taxonomy" id="3163343"/>
    <lineage>
        <taxon>Bacteria</taxon>
        <taxon>Pseudomonadati</taxon>
        <taxon>Bacteroidota</taxon>
        <taxon>Chitinophagia</taxon>
        <taxon>Chitinophagales</taxon>
        <taxon>Chitinophagaceae</taxon>
        <taxon>Chitinophaga</taxon>
    </lineage>
</organism>
<dbReference type="PANTHER" id="PTHR34071">
    <property type="entry name" value="5-NITROIMIDAZOLE ANTIBIOTICS RESISTANCE PROTEIN, NIMA-FAMILY-RELATED PROTEIN-RELATED"/>
    <property type="match status" value="1"/>
</dbReference>
<accession>A0ABV2T140</accession>
<dbReference type="Proteomes" id="UP001549749">
    <property type="component" value="Unassembled WGS sequence"/>
</dbReference>
<dbReference type="Gene3D" id="2.30.110.10">
    <property type="entry name" value="Electron Transport, Fmn-binding Protein, Chain A"/>
    <property type="match status" value="1"/>
</dbReference>
<dbReference type="EMBL" id="JBEXAC010000001">
    <property type="protein sequence ID" value="MET6996752.1"/>
    <property type="molecule type" value="Genomic_DNA"/>
</dbReference>
<proteinExistence type="predicted"/>
<evidence type="ECO:0000313" key="2">
    <source>
        <dbReference type="Proteomes" id="UP001549749"/>
    </source>
</evidence>
<evidence type="ECO:0000313" key="1">
    <source>
        <dbReference type="EMBL" id="MET6996752.1"/>
    </source>
</evidence>
<keyword evidence="2" id="KW-1185">Reference proteome</keyword>
<dbReference type="SUPFAM" id="SSF50475">
    <property type="entry name" value="FMN-binding split barrel"/>
    <property type="match status" value="1"/>
</dbReference>
<dbReference type="InterPro" id="IPR024747">
    <property type="entry name" value="Pyridox_Oxase-rel"/>
</dbReference>
<dbReference type="Pfam" id="PF12900">
    <property type="entry name" value="Pyridox_ox_2"/>
    <property type="match status" value="1"/>
</dbReference>
<dbReference type="PANTHER" id="PTHR34071:SF2">
    <property type="entry name" value="FLAVIN-NUCLEOTIDE-BINDING PROTEIN"/>
    <property type="match status" value="1"/>
</dbReference>
<reference evidence="1 2" key="1">
    <citation type="submission" date="2024-06" db="EMBL/GenBank/DDBJ databases">
        <title>Chitinophaga defluvii sp. nov., isolated from municipal sewage.</title>
        <authorList>
            <person name="Zhang L."/>
        </authorList>
    </citation>
    <scope>NUCLEOTIDE SEQUENCE [LARGE SCALE GENOMIC DNA]</scope>
    <source>
        <strain evidence="1 2">H8</strain>
    </source>
</reference>
<dbReference type="InterPro" id="IPR012349">
    <property type="entry name" value="Split_barrel_FMN-bd"/>
</dbReference>
<dbReference type="RefSeq" id="WP_354659393.1">
    <property type="nucleotide sequence ID" value="NZ_JBEXAC010000001.1"/>
</dbReference>
<gene>
    <name evidence="1" type="ORF">ABR189_05215</name>
</gene>
<protein>
    <submittedName>
        <fullName evidence="1">Pyridoxamine 5'-phosphate oxidase family protein</fullName>
    </submittedName>
</protein>
<name>A0ABV2T140_9BACT</name>
<sequence>MLGQLTIEEIDLLLSRNLTGRIGCTDGSKVYIVPVSYAFNGTYIIAHSKEGMKISMMRQHPQICFQVDEIDNLTNWRSIILWGTYEEVIDQKEKYYAMKFLIGHLMKQKTKVSETAGLAEMHHEMEYAHTGENTIRPIVYRIRIKEKTGRFEKQPVD</sequence>
<comment type="caution">
    <text evidence="1">The sequence shown here is derived from an EMBL/GenBank/DDBJ whole genome shotgun (WGS) entry which is preliminary data.</text>
</comment>